<evidence type="ECO:0000313" key="2">
    <source>
        <dbReference type="Proteomes" id="UP000009376"/>
    </source>
</evidence>
<accession>D6GWW9</accession>
<name>D6GWW9_PARA5</name>
<gene>
    <name evidence="1" type="ORF">BJBARM5_0990</name>
</gene>
<proteinExistence type="predicted"/>
<dbReference type="Proteomes" id="UP000009376">
    <property type="component" value="Unassembled WGS sequence"/>
</dbReference>
<protein>
    <submittedName>
        <fullName evidence="1">Uncharacterized protein</fullName>
    </submittedName>
</protein>
<evidence type="ECO:0000313" key="1">
    <source>
        <dbReference type="EMBL" id="EFD92270.1"/>
    </source>
</evidence>
<sequence length="190" mass="22362">MELTVKDSVIMERIMYDTFSKYLEKEDVERIYNSIIMRNENTNNLIHAINLLISRSEYARKTKDIIERFGDELASRIEIETNTNDVKIEKNDNFTLDVKIKNKFDVPLIFEIKLEDRDNFLPLIYDKIQDSYFNEVSEERLIDSDETKTVKFKIGSNENIFKGGTLLFLVVKSKEVEGLNLIHRIKVEVV</sequence>
<organism evidence="1 2">
    <name type="scientific">Candidatus Parvarchaeum acidophilus ARMAN-5</name>
    <dbReference type="NCBI Taxonomy" id="662762"/>
    <lineage>
        <taxon>Archaea</taxon>
        <taxon>Candidatus Parvarchaeota</taxon>
        <taxon>Candidatus Parvarchaeum</taxon>
    </lineage>
</organism>
<dbReference type="EMBL" id="GG745612">
    <property type="protein sequence ID" value="EFD92270.1"/>
    <property type="molecule type" value="Genomic_DNA"/>
</dbReference>
<dbReference type="AlphaFoldDB" id="D6GWW9"/>
<reference evidence="1 2" key="1">
    <citation type="journal article" date="2010" name="Proc. Natl. Acad. Sci. U.S.A.">
        <title>Enigmatic, ultrasmall, uncultivated Archaea.</title>
        <authorList>
            <person name="Baker B.J."/>
            <person name="Comolli L.R."/>
            <person name="Dick G.J."/>
            <person name="Hauser L.J."/>
            <person name="Hyatt D."/>
            <person name="Dill B.D."/>
            <person name="Land M.L."/>
            <person name="Verberkmoes N.C."/>
            <person name="Hettich R.L."/>
            <person name="Banfield J.F."/>
        </authorList>
    </citation>
    <scope>NUCLEOTIDE SEQUENCE [LARGE SCALE GENOMIC DNA]</scope>
</reference>